<dbReference type="AlphaFoldDB" id="A0A812U2H5"/>
<comment type="caution">
    <text evidence="2">The sequence shown here is derived from an EMBL/GenBank/DDBJ whole genome shotgun (WGS) entry which is preliminary data.</text>
</comment>
<dbReference type="InterPro" id="IPR023214">
    <property type="entry name" value="HAD_sf"/>
</dbReference>
<evidence type="ECO:0008006" key="4">
    <source>
        <dbReference type="Google" id="ProtNLM"/>
    </source>
</evidence>
<dbReference type="SUPFAM" id="SSF56784">
    <property type="entry name" value="HAD-like"/>
    <property type="match status" value="1"/>
</dbReference>
<dbReference type="OrthoDB" id="2865258at2759"/>
<dbReference type="Gene3D" id="3.40.50.1000">
    <property type="entry name" value="HAD superfamily/HAD-like"/>
    <property type="match status" value="1"/>
</dbReference>
<evidence type="ECO:0000256" key="1">
    <source>
        <dbReference type="SAM" id="SignalP"/>
    </source>
</evidence>
<feature type="chain" id="PRO_5033021465" description="Magnesium-dependent phosphatase 1" evidence="1">
    <location>
        <begin position="21"/>
        <end position="244"/>
    </location>
</feature>
<accession>A0A812U2H5</accession>
<reference evidence="2" key="1">
    <citation type="submission" date="2021-02" db="EMBL/GenBank/DDBJ databases">
        <authorList>
            <person name="Dougan E. K."/>
            <person name="Rhodes N."/>
            <person name="Thang M."/>
            <person name="Chan C."/>
        </authorList>
    </citation>
    <scope>NUCLEOTIDE SEQUENCE</scope>
</reference>
<dbReference type="PANTHER" id="PTHR17901">
    <property type="entry name" value="MAGNESIUM-DEPENDENT PHOSPHATASE 1 MDP1"/>
    <property type="match status" value="1"/>
</dbReference>
<keyword evidence="3" id="KW-1185">Reference proteome</keyword>
<organism evidence="2 3">
    <name type="scientific">Symbiodinium necroappetens</name>
    <dbReference type="NCBI Taxonomy" id="1628268"/>
    <lineage>
        <taxon>Eukaryota</taxon>
        <taxon>Sar</taxon>
        <taxon>Alveolata</taxon>
        <taxon>Dinophyceae</taxon>
        <taxon>Suessiales</taxon>
        <taxon>Symbiodiniaceae</taxon>
        <taxon>Symbiodinium</taxon>
    </lineage>
</organism>
<gene>
    <name evidence="2" type="ORF">SNEC2469_LOCUS15981</name>
</gene>
<dbReference type="GO" id="GO:0003993">
    <property type="term" value="F:acid phosphatase activity"/>
    <property type="evidence" value="ECO:0007669"/>
    <property type="project" value="TreeGrafter"/>
</dbReference>
<dbReference type="Proteomes" id="UP000601435">
    <property type="component" value="Unassembled WGS sequence"/>
</dbReference>
<dbReference type="InterPro" id="IPR036412">
    <property type="entry name" value="HAD-like_sf"/>
</dbReference>
<evidence type="ECO:0000313" key="3">
    <source>
        <dbReference type="Proteomes" id="UP000601435"/>
    </source>
</evidence>
<protein>
    <recommendedName>
        <fullName evidence="4">Magnesium-dependent phosphatase 1</fullName>
    </recommendedName>
</protein>
<dbReference type="Pfam" id="PF12689">
    <property type="entry name" value="Acid_PPase"/>
    <property type="match status" value="1"/>
</dbReference>
<dbReference type="EMBL" id="CAJNJA010026087">
    <property type="protein sequence ID" value="CAE7554339.1"/>
    <property type="molecule type" value="Genomic_DNA"/>
</dbReference>
<proteinExistence type="predicted"/>
<keyword evidence="1" id="KW-0732">Signal</keyword>
<name>A0A812U2H5_9DINO</name>
<evidence type="ECO:0000313" key="2">
    <source>
        <dbReference type="EMBL" id="CAE7554339.1"/>
    </source>
</evidence>
<sequence>MVRRHWLAFVLLGLLWHRLAFTGLRWQPAIRPVFRRAGQGPYPELCVFDLDACLWDKEMYEMEAIPKDSDVVLGDLRGRGEGVTGVMSGADKISLHKGAMKALQDHADGKYPGMKIAVASSADTPFAEKVGRKALSLLEVLPGLTVWQLLLRDWEGKDVNQIGRQPPLSSNKARTHFPRLKEATGVSYDRMLFFDDCLWGDHCGMVAQACRETNGRGVVTVRTPSGLGEREWDRGLAMYASAGR</sequence>
<feature type="signal peptide" evidence="1">
    <location>
        <begin position="1"/>
        <end position="20"/>
    </location>
</feature>
<dbReference type="InterPro" id="IPR010036">
    <property type="entry name" value="MDP_1_eu_arc"/>
</dbReference>
<dbReference type="PANTHER" id="PTHR17901:SF14">
    <property type="entry name" value="MAGNESIUM-DEPENDENT PHOSPHATASE 1"/>
    <property type="match status" value="1"/>
</dbReference>